<dbReference type="PIRSF" id="PIRSF000429">
    <property type="entry name" value="Ac-CoA_Ac_transf"/>
    <property type="match status" value="1"/>
</dbReference>
<evidence type="ECO:0000313" key="2">
    <source>
        <dbReference type="EMBL" id="RRJ85708.1"/>
    </source>
</evidence>
<evidence type="ECO:0000259" key="1">
    <source>
        <dbReference type="Pfam" id="PF22691"/>
    </source>
</evidence>
<dbReference type="PANTHER" id="PTHR42870:SF1">
    <property type="entry name" value="NON-SPECIFIC LIPID-TRANSFER PROTEIN-LIKE 2"/>
    <property type="match status" value="1"/>
</dbReference>
<dbReference type="RefSeq" id="WP_124973807.1">
    <property type="nucleotide sequence ID" value="NZ_RQVS01000020.1"/>
</dbReference>
<protein>
    <submittedName>
        <fullName evidence="2">Thiolase</fullName>
    </submittedName>
</protein>
<name>A0A3P3VUQ1_9MICO</name>
<dbReference type="SUPFAM" id="SSF53901">
    <property type="entry name" value="Thiolase-like"/>
    <property type="match status" value="2"/>
</dbReference>
<dbReference type="Proteomes" id="UP000274391">
    <property type="component" value="Unassembled WGS sequence"/>
</dbReference>
<feature type="domain" description="Thiolase C-terminal" evidence="1">
    <location>
        <begin position="241"/>
        <end position="384"/>
    </location>
</feature>
<dbReference type="AlphaFoldDB" id="A0A3P3VUQ1"/>
<comment type="caution">
    <text evidence="2">The sequence shown here is derived from an EMBL/GenBank/DDBJ whole genome shotgun (WGS) entry which is preliminary data.</text>
</comment>
<keyword evidence="3" id="KW-1185">Reference proteome</keyword>
<dbReference type="Pfam" id="PF22691">
    <property type="entry name" value="Thiolase_C_1"/>
    <property type="match status" value="1"/>
</dbReference>
<dbReference type="EMBL" id="RQVS01000020">
    <property type="protein sequence ID" value="RRJ85708.1"/>
    <property type="molecule type" value="Genomic_DNA"/>
</dbReference>
<dbReference type="InterPro" id="IPR002155">
    <property type="entry name" value="Thiolase"/>
</dbReference>
<sequence length="387" mass="40870">MNMHRGAVAIVGAAETTTVGVRPDRSYVGLHCEAARNALADAGLRPIDVDGVATAGPVFPWEVSDALGIRPRWIDGTHIGGTSFIAHIRHAAAAIATGAAEVVLITHGESGRSMIAAPPLPFGTDFSTVTGQFQDVYGAIAPYATFTTPVLAFLEERGMHRRDLAEVVVAQREWAMPNERASRREPITVDEVLAQRDLAYPFTKDMVCVVTDGGGALILTSAARARSMRNADRLVHVLGSGESAESTLIVEMDDLGSFGAFRRSSADAFRAARLGPADIDHLMVYDAFAHLPLYGLEDLGFVGFGESGAFIADGHTRPGGTLPMNTNGGGLSYTHSGMYGMFALQEAVRQLRGEACVQVEGVTTSLVQGVGAMFSAAATVILSNELP</sequence>
<proteinExistence type="predicted"/>
<accession>A0A3P3VUQ1</accession>
<gene>
    <name evidence="2" type="ORF">EG850_12025</name>
</gene>
<dbReference type="PANTHER" id="PTHR42870">
    <property type="entry name" value="ACETYL-COA C-ACETYLTRANSFERASE"/>
    <property type="match status" value="1"/>
</dbReference>
<evidence type="ECO:0000313" key="3">
    <source>
        <dbReference type="Proteomes" id="UP000274391"/>
    </source>
</evidence>
<dbReference type="GO" id="GO:0016747">
    <property type="term" value="F:acyltransferase activity, transferring groups other than amino-acyl groups"/>
    <property type="evidence" value="ECO:0007669"/>
    <property type="project" value="InterPro"/>
</dbReference>
<reference evidence="2 3" key="1">
    <citation type="submission" date="2018-11" db="EMBL/GenBank/DDBJ databases">
        <title>YIM 102482-1 draft genome.</title>
        <authorList>
            <person name="Li G."/>
            <person name="Jiang Y."/>
        </authorList>
    </citation>
    <scope>NUCLEOTIDE SEQUENCE [LARGE SCALE GENOMIC DNA]</scope>
    <source>
        <strain evidence="2 3">YIM 102482-1</strain>
    </source>
</reference>
<organism evidence="2 3">
    <name type="scientific">Gulosibacter macacae</name>
    <dbReference type="NCBI Taxonomy" id="2488791"/>
    <lineage>
        <taxon>Bacteria</taxon>
        <taxon>Bacillati</taxon>
        <taxon>Actinomycetota</taxon>
        <taxon>Actinomycetes</taxon>
        <taxon>Micrococcales</taxon>
        <taxon>Microbacteriaceae</taxon>
        <taxon>Gulosibacter</taxon>
    </lineage>
</organism>
<dbReference type="InterPro" id="IPR016039">
    <property type="entry name" value="Thiolase-like"/>
</dbReference>
<dbReference type="CDD" id="cd00829">
    <property type="entry name" value="SCP-x_thiolase"/>
    <property type="match status" value="1"/>
</dbReference>
<dbReference type="OrthoDB" id="9785768at2"/>
<dbReference type="Gene3D" id="3.40.47.10">
    <property type="match status" value="1"/>
</dbReference>
<dbReference type="InterPro" id="IPR055140">
    <property type="entry name" value="Thiolase_C_2"/>
</dbReference>